<gene>
    <name evidence="3" type="ORF">FGO68_gene17554</name>
</gene>
<feature type="domain" description="ENTH" evidence="2">
    <location>
        <begin position="21"/>
        <end position="153"/>
    </location>
</feature>
<dbReference type="Pfam" id="PF01417">
    <property type="entry name" value="ENTH"/>
    <property type="match status" value="1"/>
</dbReference>
<protein>
    <recommendedName>
        <fullName evidence="2">ENTH domain-containing protein</fullName>
    </recommendedName>
</protein>
<feature type="compositionally biased region" description="Low complexity" evidence="1">
    <location>
        <begin position="497"/>
        <end position="507"/>
    </location>
</feature>
<proteinExistence type="predicted"/>
<evidence type="ECO:0000256" key="1">
    <source>
        <dbReference type="SAM" id="MobiDB-lite"/>
    </source>
</evidence>
<dbReference type="PROSITE" id="PS50942">
    <property type="entry name" value="ENTH"/>
    <property type="match status" value="1"/>
</dbReference>
<dbReference type="InterPro" id="IPR013809">
    <property type="entry name" value="ENTH"/>
</dbReference>
<organism evidence="3 4">
    <name type="scientific">Halteria grandinella</name>
    <dbReference type="NCBI Taxonomy" id="5974"/>
    <lineage>
        <taxon>Eukaryota</taxon>
        <taxon>Sar</taxon>
        <taxon>Alveolata</taxon>
        <taxon>Ciliophora</taxon>
        <taxon>Intramacronucleata</taxon>
        <taxon>Spirotrichea</taxon>
        <taxon>Stichotrichia</taxon>
        <taxon>Sporadotrichida</taxon>
        <taxon>Halteriidae</taxon>
        <taxon>Halteria</taxon>
    </lineage>
</organism>
<accession>A0A8J8NVF6</accession>
<dbReference type="PANTHER" id="PTHR12276:SF45">
    <property type="entry name" value="CLATHRIN INTERACTOR 1"/>
    <property type="match status" value="1"/>
</dbReference>
<sequence length="671" mass="72478">MFDTVKDYAFSMKEKVKETVVSYTARSEIDKVLIEATANENWNVPNSKLQILADAAYQNTDYQAIMTHLRAKLDVPAYEWRRILKSLTAVEYILKNGPPRVASDVRSDMMFKLQGLMSFSYHEDNVDKGHSIRDKAILLQDLVTQPQRLEVEREQAKQYRDKFYPGSAASQYGNTTGSGTYGKSAGAYDSYGGGNVTSMGSQGSSSGYGGYDTTAVKDAGVSVMGVAAQGVGLIASGVANTVMGGISYLKGGEANANNNSKMMGFGSDSLSSQGGGNYAPPGGYSGISAGGYSGEATYSGTGLKTGGTSNNSYGNTKWGAPTQPKIDEKKPTAPASGSQEKKKKRKDRKKSSSEESSSSGEEQKKPAKKKEEKTKEEINLLELDAPKPPVPSSNGFDFMNSAPPVATQSTGGASTNLLDLFGSSAPTNQQQPPLLLPQSQPAQMQFQFPIQSQQQQQPPSFQFPISQQPQAQPFTFPQQQPQVPQQNLFNGLNFGAPTQQPVQQQPTQQASLFSNMNLKGAQEQPPQQMVEDESKRDAWSMGKGLVNLGNLKESMALPVSKESTYSSSQPVYIKPQTNQGGASKFVPGVFMTPQQQQQQQYNQQQQYMAAAQQQQNQGFGFPSQGFGQQQQPGGQFTPNIPGFNINAGQQQNQQNQQKSGGAFGFINPSAF</sequence>
<feature type="compositionally biased region" description="Low complexity" evidence="1">
    <location>
        <begin position="612"/>
        <end position="635"/>
    </location>
</feature>
<feature type="compositionally biased region" description="Low complexity" evidence="1">
    <location>
        <begin position="475"/>
        <end position="486"/>
    </location>
</feature>
<keyword evidence="4" id="KW-1185">Reference proteome</keyword>
<feature type="region of interest" description="Disordered" evidence="1">
    <location>
        <begin position="612"/>
        <end position="671"/>
    </location>
</feature>
<feature type="region of interest" description="Disordered" evidence="1">
    <location>
        <begin position="475"/>
        <end position="507"/>
    </location>
</feature>
<dbReference type="OrthoDB" id="4033880at2759"/>
<dbReference type="Gene3D" id="1.25.40.90">
    <property type="match status" value="1"/>
</dbReference>
<dbReference type="PANTHER" id="PTHR12276">
    <property type="entry name" value="EPSIN/ENT-RELATED"/>
    <property type="match status" value="1"/>
</dbReference>
<dbReference type="SUPFAM" id="SSF48464">
    <property type="entry name" value="ENTH/VHS domain"/>
    <property type="match status" value="1"/>
</dbReference>
<dbReference type="EMBL" id="RRYP01005212">
    <property type="protein sequence ID" value="TNV82238.1"/>
    <property type="molecule type" value="Genomic_DNA"/>
</dbReference>
<evidence type="ECO:0000259" key="2">
    <source>
        <dbReference type="PROSITE" id="PS50942"/>
    </source>
</evidence>
<dbReference type="GO" id="GO:0005886">
    <property type="term" value="C:plasma membrane"/>
    <property type="evidence" value="ECO:0007669"/>
    <property type="project" value="TreeGrafter"/>
</dbReference>
<reference evidence="3" key="1">
    <citation type="submission" date="2019-06" db="EMBL/GenBank/DDBJ databases">
        <authorList>
            <person name="Zheng W."/>
        </authorList>
    </citation>
    <scope>NUCLEOTIDE SEQUENCE</scope>
    <source>
        <strain evidence="3">QDHG01</strain>
    </source>
</reference>
<comment type="caution">
    <text evidence="3">The sequence shown here is derived from an EMBL/GenBank/DDBJ whole genome shotgun (WGS) entry which is preliminary data.</text>
</comment>
<feature type="compositionally biased region" description="Basic and acidic residues" evidence="1">
    <location>
        <begin position="361"/>
        <end position="378"/>
    </location>
</feature>
<dbReference type="GO" id="GO:0005768">
    <property type="term" value="C:endosome"/>
    <property type="evidence" value="ECO:0007669"/>
    <property type="project" value="TreeGrafter"/>
</dbReference>
<dbReference type="GO" id="GO:0005543">
    <property type="term" value="F:phospholipid binding"/>
    <property type="evidence" value="ECO:0007669"/>
    <property type="project" value="TreeGrafter"/>
</dbReference>
<evidence type="ECO:0000313" key="4">
    <source>
        <dbReference type="Proteomes" id="UP000785679"/>
    </source>
</evidence>
<feature type="compositionally biased region" description="Polar residues" evidence="1">
    <location>
        <begin position="406"/>
        <end position="417"/>
    </location>
</feature>
<dbReference type="SMART" id="SM00273">
    <property type="entry name" value="ENTH"/>
    <property type="match status" value="1"/>
</dbReference>
<dbReference type="Proteomes" id="UP000785679">
    <property type="component" value="Unassembled WGS sequence"/>
</dbReference>
<evidence type="ECO:0000313" key="3">
    <source>
        <dbReference type="EMBL" id="TNV82238.1"/>
    </source>
</evidence>
<name>A0A8J8NVF6_HALGN</name>
<feature type="region of interest" description="Disordered" evidence="1">
    <location>
        <begin position="305"/>
        <end position="435"/>
    </location>
</feature>
<dbReference type="CDD" id="cd03571">
    <property type="entry name" value="ENTH"/>
    <property type="match status" value="1"/>
</dbReference>
<dbReference type="AlphaFoldDB" id="A0A8J8NVF6"/>
<dbReference type="GO" id="GO:0006897">
    <property type="term" value="P:endocytosis"/>
    <property type="evidence" value="ECO:0007669"/>
    <property type="project" value="TreeGrafter"/>
</dbReference>
<dbReference type="GO" id="GO:0030125">
    <property type="term" value="C:clathrin vesicle coat"/>
    <property type="evidence" value="ECO:0007669"/>
    <property type="project" value="TreeGrafter"/>
</dbReference>
<feature type="compositionally biased region" description="Polar residues" evidence="1">
    <location>
        <begin position="305"/>
        <end position="315"/>
    </location>
</feature>
<dbReference type="GO" id="GO:0030276">
    <property type="term" value="F:clathrin binding"/>
    <property type="evidence" value="ECO:0007669"/>
    <property type="project" value="TreeGrafter"/>
</dbReference>
<dbReference type="InterPro" id="IPR008942">
    <property type="entry name" value="ENTH_VHS"/>
</dbReference>